<accession>A0ACB7F8C8</accession>
<feature type="non-terminal residue" evidence="1">
    <location>
        <position position="1"/>
    </location>
</feature>
<proteinExistence type="predicted"/>
<dbReference type="EMBL" id="CM024803">
    <property type="protein sequence ID" value="KAG8010556.1"/>
    <property type="molecule type" value="Genomic_DNA"/>
</dbReference>
<name>A0ACB7F8C8_NIBAL</name>
<comment type="caution">
    <text evidence="1">The sequence shown here is derived from an EMBL/GenBank/DDBJ whole genome shotgun (WGS) entry which is preliminary data.</text>
</comment>
<gene>
    <name evidence="1" type="ORF">GBF38_009667</name>
</gene>
<reference evidence="1" key="1">
    <citation type="submission" date="2020-04" db="EMBL/GenBank/DDBJ databases">
        <title>A chromosome-scale assembly and high-density genetic map of the yellow drum (Nibea albiflora) genome.</title>
        <authorList>
            <person name="Xu D."/>
            <person name="Zhang W."/>
            <person name="Chen R."/>
            <person name="Tan P."/>
            <person name="Wang L."/>
            <person name="Song H."/>
            <person name="Tian L."/>
            <person name="Zhu Q."/>
            <person name="Wang B."/>
        </authorList>
    </citation>
    <scope>NUCLEOTIDE SEQUENCE</scope>
    <source>
        <strain evidence="1">ZJHYS-2018</strain>
    </source>
</reference>
<dbReference type="Proteomes" id="UP000805704">
    <property type="component" value="Chromosome 15"/>
</dbReference>
<evidence type="ECO:0000313" key="2">
    <source>
        <dbReference type="Proteomes" id="UP000805704"/>
    </source>
</evidence>
<protein>
    <submittedName>
        <fullName evidence="1">Uncharacterized protein</fullName>
    </submittedName>
</protein>
<evidence type="ECO:0000313" key="1">
    <source>
        <dbReference type="EMBL" id="KAG8010556.1"/>
    </source>
</evidence>
<organism evidence="1 2">
    <name type="scientific">Nibea albiflora</name>
    <name type="common">Yellow drum</name>
    <name type="synonym">Corvina albiflora</name>
    <dbReference type="NCBI Taxonomy" id="240163"/>
    <lineage>
        <taxon>Eukaryota</taxon>
        <taxon>Metazoa</taxon>
        <taxon>Chordata</taxon>
        <taxon>Craniata</taxon>
        <taxon>Vertebrata</taxon>
        <taxon>Euteleostomi</taxon>
        <taxon>Actinopterygii</taxon>
        <taxon>Neopterygii</taxon>
        <taxon>Teleostei</taxon>
        <taxon>Neoteleostei</taxon>
        <taxon>Acanthomorphata</taxon>
        <taxon>Eupercaria</taxon>
        <taxon>Sciaenidae</taxon>
        <taxon>Nibea</taxon>
    </lineage>
</organism>
<sequence length="424" mass="48366">VTVSITCCSSSSAGKVKENKDVAQPLKDFGLRISKLLGLDEQQSVQLLQCYLQEDYRGTRDSLKVVLKDERQSQALLLKIADYYYDERMCLLRCVLLLLTYFQDERHPYRAEYSNCVNKLEKDLVSNYQSQFEKLFKAEAPTWETHGNLMTERQVSLWFLQCLREQSLLLEIIFLYYAYFEMSSSDLLSFTKMFKEEGFGLRQTNRHLVDKSMDALVDRIGYLSSLILVEGMDIDFLHKCALEDCTEQHQFSSAPDVIKEMDQLLLTFGDIPHHGPVLLAWVLLRHTLRPDESSPVIRRIGNTALQLEVFKYISTMLKGLGVSGNNTGGVATQCSHLIDAACEVLSAPSLAEVFWEMKPNMGLGMILDSAVGMFPHKIGPLLQLLTALLSNKSTVKKVYNFLDKMSFYTQVYKHKPNDIISKED</sequence>
<keyword evidence="2" id="KW-1185">Reference proteome</keyword>